<dbReference type="AlphaFoldDB" id="A0AAW2LK38"/>
<reference evidence="1" key="1">
    <citation type="submission" date="2020-06" db="EMBL/GenBank/DDBJ databases">
        <authorList>
            <person name="Li T."/>
            <person name="Hu X."/>
            <person name="Zhang T."/>
            <person name="Song X."/>
            <person name="Zhang H."/>
            <person name="Dai N."/>
            <person name="Sheng W."/>
            <person name="Hou X."/>
            <person name="Wei L."/>
        </authorList>
    </citation>
    <scope>NUCLEOTIDE SEQUENCE</scope>
    <source>
        <strain evidence="1">G01</strain>
        <tissue evidence="1">Leaf</tissue>
    </source>
</reference>
<reference evidence="1" key="2">
    <citation type="journal article" date="2024" name="Plant">
        <title>Genomic evolution and insights into agronomic trait innovations of Sesamum species.</title>
        <authorList>
            <person name="Miao H."/>
            <person name="Wang L."/>
            <person name="Qu L."/>
            <person name="Liu H."/>
            <person name="Sun Y."/>
            <person name="Le M."/>
            <person name="Wang Q."/>
            <person name="Wei S."/>
            <person name="Zheng Y."/>
            <person name="Lin W."/>
            <person name="Duan Y."/>
            <person name="Cao H."/>
            <person name="Xiong S."/>
            <person name="Wang X."/>
            <person name="Wei L."/>
            <person name="Li C."/>
            <person name="Ma Q."/>
            <person name="Ju M."/>
            <person name="Zhao R."/>
            <person name="Li G."/>
            <person name="Mu C."/>
            <person name="Tian Q."/>
            <person name="Mei H."/>
            <person name="Zhang T."/>
            <person name="Gao T."/>
            <person name="Zhang H."/>
        </authorList>
    </citation>
    <scope>NUCLEOTIDE SEQUENCE</scope>
    <source>
        <strain evidence="1">G01</strain>
    </source>
</reference>
<evidence type="ECO:0000313" key="1">
    <source>
        <dbReference type="EMBL" id="KAL0319042.1"/>
    </source>
</evidence>
<accession>A0AAW2LK38</accession>
<dbReference type="EMBL" id="JACGWK010000013">
    <property type="protein sequence ID" value="KAL0319042.1"/>
    <property type="molecule type" value="Genomic_DNA"/>
</dbReference>
<gene>
    <name evidence="1" type="ORF">Sangu_2060400</name>
</gene>
<organism evidence="1">
    <name type="scientific">Sesamum angustifolium</name>
    <dbReference type="NCBI Taxonomy" id="2727405"/>
    <lineage>
        <taxon>Eukaryota</taxon>
        <taxon>Viridiplantae</taxon>
        <taxon>Streptophyta</taxon>
        <taxon>Embryophyta</taxon>
        <taxon>Tracheophyta</taxon>
        <taxon>Spermatophyta</taxon>
        <taxon>Magnoliopsida</taxon>
        <taxon>eudicotyledons</taxon>
        <taxon>Gunneridae</taxon>
        <taxon>Pentapetalae</taxon>
        <taxon>asterids</taxon>
        <taxon>lamiids</taxon>
        <taxon>Lamiales</taxon>
        <taxon>Pedaliaceae</taxon>
        <taxon>Sesamum</taxon>
    </lineage>
</organism>
<protein>
    <submittedName>
        <fullName evidence="1">Uncharacterized protein</fullName>
    </submittedName>
</protein>
<proteinExistence type="predicted"/>
<comment type="caution">
    <text evidence="1">The sequence shown here is derived from an EMBL/GenBank/DDBJ whole genome shotgun (WGS) entry which is preliminary data.</text>
</comment>
<name>A0AAW2LK38_9LAMI</name>
<sequence>MKIYVKESAFCPPRRRRASPLRTVQRRLGGVQHPHPQRVTFIALRGRPTSSIRRCSRRRSDAHWCRSPHWRGG</sequence>